<protein>
    <submittedName>
        <fullName evidence="2">Uncharacterized protein</fullName>
    </submittedName>
</protein>
<proteinExistence type="predicted"/>
<dbReference type="EMBL" id="HBGY01033951">
    <property type="protein sequence ID" value="CAD9615143.1"/>
    <property type="molecule type" value="Transcribed_RNA"/>
</dbReference>
<feature type="region of interest" description="Disordered" evidence="1">
    <location>
        <begin position="269"/>
        <end position="323"/>
    </location>
</feature>
<reference evidence="2" key="1">
    <citation type="submission" date="2021-01" db="EMBL/GenBank/DDBJ databases">
        <authorList>
            <person name="Corre E."/>
            <person name="Pelletier E."/>
            <person name="Niang G."/>
            <person name="Scheremetjew M."/>
            <person name="Finn R."/>
            <person name="Kale V."/>
            <person name="Holt S."/>
            <person name="Cochrane G."/>
            <person name="Meng A."/>
            <person name="Brown T."/>
            <person name="Cohen L."/>
        </authorList>
    </citation>
    <scope>NUCLEOTIDE SEQUENCE</scope>
    <source>
        <strain evidence="2">B650</strain>
    </source>
</reference>
<gene>
    <name evidence="2" type="ORF">LDAN0321_LOCUS21342</name>
</gene>
<name>A0A7S2LU23_9STRA</name>
<dbReference type="AlphaFoldDB" id="A0A7S2LU23"/>
<evidence type="ECO:0000313" key="2">
    <source>
        <dbReference type="EMBL" id="CAD9615143.1"/>
    </source>
</evidence>
<accession>A0A7S2LU23</accession>
<sequence length="323" mass="35969">MSASNLMNGLLESLSRCFNPPAGATTGAKSTVESGSTPKRAAEPSRERSDGVSERQRRTGRIELHDQEWDKLFDADNRKKAGKKRDAADFEMSYGEVIQKAREAAQPARTRQRKSDIFRSREPAQLEERNTGSVASFFKEHSQFLCFANPIGETVCGGSTPIISPAAPIRPARSIAVEDDDSATVDTMTSTQYFDRKHNVSGSKAQPMPLFSEFRIDCLDWSSGDNLTMSEVGVEDLRSRDQKIFKDFEKKIKNSPPRDKQIQKAFIPSRDPMDMPDIVRLSGSQSTVDESSSFALQKNRSSSSRGSINNTPRRKAKKVLPRI</sequence>
<feature type="compositionally biased region" description="Basic and acidic residues" evidence="1">
    <location>
        <begin position="40"/>
        <end position="67"/>
    </location>
</feature>
<feature type="compositionally biased region" description="Polar residues" evidence="1">
    <location>
        <begin position="282"/>
        <end position="299"/>
    </location>
</feature>
<feature type="region of interest" description="Disordered" evidence="1">
    <location>
        <begin position="15"/>
        <end position="67"/>
    </location>
</feature>
<evidence type="ECO:0000256" key="1">
    <source>
        <dbReference type="SAM" id="MobiDB-lite"/>
    </source>
</evidence>
<feature type="compositionally biased region" description="Basic residues" evidence="1">
    <location>
        <begin position="312"/>
        <end position="323"/>
    </location>
</feature>
<feature type="compositionally biased region" description="Polar residues" evidence="1">
    <location>
        <begin position="27"/>
        <end position="37"/>
    </location>
</feature>
<organism evidence="2">
    <name type="scientific">Leptocylindrus danicus</name>
    <dbReference type="NCBI Taxonomy" id="163516"/>
    <lineage>
        <taxon>Eukaryota</taxon>
        <taxon>Sar</taxon>
        <taxon>Stramenopiles</taxon>
        <taxon>Ochrophyta</taxon>
        <taxon>Bacillariophyta</taxon>
        <taxon>Coscinodiscophyceae</taxon>
        <taxon>Chaetocerotophycidae</taxon>
        <taxon>Leptocylindrales</taxon>
        <taxon>Leptocylindraceae</taxon>
        <taxon>Leptocylindrus</taxon>
    </lineage>
</organism>